<evidence type="ECO:0000313" key="1">
    <source>
        <dbReference type="EMBL" id="ROT85940.1"/>
    </source>
</evidence>
<dbReference type="STRING" id="6689.A0A423UB60"/>
<dbReference type="InterPro" id="IPR027993">
    <property type="entry name" value="DUF4495"/>
</dbReference>
<protein>
    <submittedName>
        <fullName evidence="1">Uncharacterized protein</fullName>
    </submittedName>
</protein>
<comment type="caution">
    <text evidence="1">The sequence shown here is derived from an EMBL/GenBank/DDBJ whole genome shotgun (WGS) entry which is preliminary data.</text>
</comment>
<name>A0A423UB60_PENVA</name>
<dbReference type="PANTHER" id="PTHR33960:SF1">
    <property type="entry name" value="SIMILAR TO KIAA0825 PROTEIN"/>
    <property type="match status" value="1"/>
</dbReference>
<dbReference type="Pfam" id="PF14906">
    <property type="entry name" value="DUF4495"/>
    <property type="match status" value="1"/>
</dbReference>
<reference evidence="1 2" key="1">
    <citation type="submission" date="2018-04" db="EMBL/GenBank/DDBJ databases">
        <authorList>
            <person name="Zhang X."/>
            <person name="Yuan J."/>
            <person name="Li F."/>
            <person name="Xiang J."/>
        </authorList>
    </citation>
    <scope>NUCLEOTIDE SEQUENCE [LARGE SCALE GENOMIC DNA]</scope>
    <source>
        <tissue evidence="1">Muscle</tissue>
    </source>
</reference>
<sequence length="650" mass="71822">MAMDVSKLASSSKDKLHKEWADFKVSAKVKAKPVCLYAIGGQRDTPISALDSVSTGMCIWEECLKLTIDPTVDRSRGVLPRVPVPKGKPQSPKAALMTAVEQSGNYMLDHVKRISENAFIAGNNKILFVCLASAALVRNRLNTYKDILKQPSSKNLTSALGRCGEMVEFLMQNILSYNCDLLHSALLHDPASHDWTNVKPYHENEKFSESIQMWAFYMQGVRNDLWQYTSPRMSESILASIFTDTLSILVTRYAQIEPSDMRLQHYKADVVAILTIVAATLPSLVASPTMLFSVRIHESVALPIHRRADLLLKVAALKCAPIENVARIFHKGFDNAVKRSGYPDSPTSIESTPNWLTFLNPSLFPRGQSSLRFLGDHQAVYLTLLTVASRPQPQYPLIIRGLLMRKFLGTKTLMEGLHDAPGQVTAGKPCDGPMCMPHLCSPPLIPHTVYAAIAQIVMRCVDWTPALSNLIGPGVKQSGLWDSLDRTQVWNIQRPPWHHALVQLIAPSVVGVVAEVMRAVPPKPPAKPAHPSQLSVRLEHHLAAWTLQLLTGLEGVADSVPLPVIYAAHTINTYLPPTIKPTGGHVVTHLVVNALYSTVNSRESLDQLNDSPITDGQWDMMIAVGERLCSLHDGNYDSHLKQMTQALLFQ</sequence>
<organism evidence="1 2">
    <name type="scientific">Penaeus vannamei</name>
    <name type="common">Whiteleg shrimp</name>
    <name type="synonym">Litopenaeus vannamei</name>
    <dbReference type="NCBI Taxonomy" id="6689"/>
    <lineage>
        <taxon>Eukaryota</taxon>
        <taxon>Metazoa</taxon>
        <taxon>Ecdysozoa</taxon>
        <taxon>Arthropoda</taxon>
        <taxon>Crustacea</taxon>
        <taxon>Multicrustacea</taxon>
        <taxon>Malacostraca</taxon>
        <taxon>Eumalacostraca</taxon>
        <taxon>Eucarida</taxon>
        <taxon>Decapoda</taxon>
        <taxon>Dendrobranchiata</taxon>
        <taxon>Penaeoidea</taxon>
        <taxon>Penaeidae</taxon>
        <taxon>Penaeus</taxon>
    </lineage>
</organism>
<dbReference type="EMBL" id="QCYY01000149">
    <property type="protein sequence ID" value="ROT85940.1"/>
    <property type="molecule type" value="Genomic_DNA"/>
</dbReference>
<dbReference type="Proteomes" id="UP000283509">
    <property type="component" value="Unassembled WGS sequence"/>
</dbReference>
<dbReference type="OrthoDB" id="10007406at2759"/>
<dbReference type="AlphaFoldDB" id="A0A423UB60"/>
<evidence type="ECO:0000313" key="2">
    <source>
        <dbReference type="Proteomes" id="UP000283509"/>
    </source>
</evidence>
<keyword evidence="2" id="KW-1185">Reference proteome</keyword>
<dbReference type="PANTHER" id="PTHR33960">
    <property type="entry name" value="SIMILAR TO KIAA0825 PROTEIN"/>
    <property type="match status" value="1"/>
</dbReference>
<proteinExistence type="predicted"/>
<gene>
    <name evidence="1" type="ORF">C7M84_003601</name>
</gene>
<reference evidence="1 2" key="2">
    <citation type="submission" date="2019-01" db="EMBL/GenBank/DDBJ databases">
        <title>The decoding of complex shrimp genome reveals the adaptation for benthos swimmer, frequently molting mechanism and breeding impact on genome.</title>
        <authorList>
            <person name="Sun Y."/>
            <person name="Gao Y."/>
            <person name="Yu Y."/>
        </authorList>
    </citation>
    <scope>NUCLEOTIDE SEQUENCE [LARGE SCALE GENOMIC DNA]</scope>
    <source>
        <tissue evidence="1">Muscle</tissue>
    </source>
</reference>
<accession>A0A423UB60</accession>